<name>A0ABP7AGJ9_9ACTN</name>
<proteinExistence type="predicted"/>
<feature type="transmembrane region" description="Helical" evidence="1">
    <location>
        <begin position="236"/>
        <end position="253"/>
    </location>
</feature>
<evidence type="ECO:0000256" key="1">
    <source>
        <dbReference type="SAM" id="Phobius"/>
    </source>
</evidence>
<dbReference type="InterPro" id="IPR003675">
    <property type="entry name" value="Rce1/LyrA-like_dom"/>
</dbReference>
<organism evidence="3 4">
    <name type="scientific">Kineosporia mesophila</name>
    <dbReference type="NCBI Taxonomy" id="566012"/>
    <lineage>
        <taxon>Bacteria</taxon>
        <taxon>Bacillati</taxon>
        <taxon>Actinomycetota</taxon>
        <taxon>Actinomycetes</taxon>
        <taxon>Kineosporiales</taxon>
        <taxon>Kineosporiaceae</taxon>
        <taxon>Kineosporia</taxon>
    </lineage>
</organism>
<keyword evidence="1" id="KW-1133">Transmembrane helix</keyword>
<dbReference type="RefSeq" id="WP_345718854.1">
    <property type="nucleotide sequence ID" value="NZ_BAAAZO010000011.1"/>
</dbReference>
<keyword evidence="4" id="KW-1185">Reference proteome</keyword>
<feature type="transmembrane region" description="Helical" evidence="1">
    <location>
        <begin position="77"/>
        <end position="99"/>
    </location>
</feature>
<keyword evidence="3" id="KW-0378">Hydrolase</keyword>
<comment type="caution">
    <text evidence="3">The sequence shown here is derived from an EMBL/GenBank/DDBJ whole genome shotgun (WGS) entry which is preliminary data.</text>
</comment>
<dbReference type="Pfam" id="PF02517">
    <property type="entry name" value="Rce1-like"/>
    <property type="match status" value="1"/>
</dbReference>
<accession>A0ABP7AGJ9</accession>
<keyword evidence="1" id="KW-0472">Membrane</keyword>
<feature type="transmembrane region" description="Helical" evidence="1">
    <location>
        <begin position="29"/>
        <end position="50"/>
    </location>
</feature>
<sequence length="290" mass="31754">MRGPALRRDVSEEPPHGEPAARRRLTWEIWIVLGLSLGMSGVYSLVSIIAKLTAEGSLRSQTSTLNTSQSVREYLDLTYQLLGIVNTLVPVALVLWLLAGDTPRWAERLGLSRGGVWFRGARGGDAGPGSDAGGRTYWRDLAHGAGLAALIGLPGLALYIIGNRLNLTTTVVASGLGEYWWTVPVLILQAVKNAVLEEIIVVGYLMNRLRRQNWTWRGIIVASALLRGSYHLYQGFGAFVGNAIMGLVFAEWYRRGGRVWALIVAHTILDIISFVGYQLFQGVLDKLLGT</sequence>
<gene>
    <name evidence="3" type="ORF">GCM10022223_57280</name>
</gene>
<dbReference type="GO" id="GO:0008237">
    <property type="term" value="F:metallopeptidase activity"/>
    <property type="evidence" value="ECO:0007669"/>
    <property type="project" value="UniProtKB-KW"/>
</dbReference>
<evidence type="ECO:0000259" key="2">
    <source>
        <dbReference type="Pfam" id="PF02517"/>
    </source>
</evidence>
<keyword evidence="3" id="KW-0482">Metalloprotease</keyword>
<reference evidence="4" key="1">
    <citation type="journal article" date="2019" name="Int. J. Syst. Evol. Microbiol.">
        <title>The Global Catalogue of Microorganisms (GCM) 10K type strain sequencing project: providing services to taxonomists for standard genome sequencing and annotation.</title>
        <authorList>
            <consortium name="The Broad Institute Genomics Platform"/>
            <consortium name="The Broad Institute Genome Sequencing Center for Infectious Disease"/>
            <person name="Wu L."/>
            <person name="Ma J."/>
        </authorList>
    </citation>
    <scope>NUCLEOTIDE SEQUENCE [LARGE SCALE GENOMIC DNA]</scope>
    <source>
        <strain evidence="4">JCM 16902</strain>
    </source>
</reference>
<keyword evidence="1" id="KW-0812">Transmembrane</keyword>
<feature type="domain" description="CAAX prenyl protease 2/Lysostaphin resistance protein A-like" evidence="2">
    <location>
        <begin position="180"/>
        <end position="271"/>
    </location>
</feature>
<protein>
    <submittedName>
        <fullName evidence="3">CPBP family intramembrane metalloprotease</fullName>
    </submittedName>
</protein>
<evidence type="ECO:0000313" key="4">
    <source>
        <dbReference type="Proteomes" id="UP001501074"/>
    </source>
</evidence>
<feature type="transmembrane region" description="Helical" evidence="1">
    <location>
        <begin position="141"/>
        <end position="161"/>
    </location>
</feature>
<feature type="transmembrane region" description="Helical" evidence="1">
    <location>
        <begin position="260"/>
        <end position="280"/>
    </location>
</feature>
<evidence type="ECO:0000313" key="3">
    <source>
        <dbReference type="EMBL" id="GAA3631722.1"/>
    </source>
</evidence>
<dbReference type="Proteomes" id="UP001501074">
    <property type="component" value="Unassembled WGS sequence"/>
</dbReference>
<keyword evidence="3" id="KW-0645">Protease</keyword>
<dbReference type="EMBL" id="BAAAZO010000011">
    <property type="protein sequence ID" value="GAA3631722.1"/>
    <property type="molecule type" value="Genomic_DNA"/>
</dbReference>